<dbReference type="SUPFAM" id="SSF47413">
    <property type="entry name" value="lambda repressor-like DNA-binding domains"/>
    <property type="match status" value="1"/>
</dbReference>
<name>A0A375YNB2_MYCPF</name>
<sequence length="301" mass="33085">MTVNGLAEFLRTRRAQLTPEDVGLSAFPERRRVAGLRREELAQLAGVSVSYYTRLEQGQASHASEAVLDAIATALRLDDHERRHLHALAAVRPNRPRRPPAERVDAATQDLLRTLADVPAMVLGRRTDILAWNDLGHALLAGHIDRHAVDRPAERPNLARLLFLDSHTRELYVDWPAKARTVVGHLHHVAGQFPDDALLAGLVGELSVKSDDFAALWSDHRVKPCEAGSYRMRHPTVGPLTVTQQNLVIARSPEQSLCLVTTEDGSSAADTIALLRNSLGQRRDSASAAVAEVHHRLANPL</sequence>
<dbReference type="AlphaFoldDB" id="A0A375YNB2"/>
<accession>A0A375YNB2</accession>
<dbReference type="Pfam" id="PF13560">
    <property type="entry name" value="HTH_31"/>
    <property type="match status" value="1"/>
</dbReference>
<dbReference type="InterPro" id="IPR041413">
    <property type="entry name" value="MLTR_LBD"/>
</dbReference>
<dbReference type="InterPro" id="IPR010982">
    <property type="entry name" value="Lambda_DNA-bd_dom_sf"/>
</dbReference>
<dbReference type="GO" id="GO:0003677">
    <property type="term" value="F:DNA binding"/>
    <property type="evidence" value="ECO:0007669"/>
    <property type="project" value="InterPro"/>
</dbReference>
<dbReference type="Gene3D" id="1.10.260.40">
    <property type="entry name" value="lambda repressor-like DNA-binding domains"/>
    <property type="match status" value="1"/>
</dbReference>
<dbReference type="EMBL" id="UEGS01000001">
    <property type="protein sequence ID" value="SRX82474.1"/>
    <property type="molecule type" value="Genomic_DNA"/>
</dbReference>
<gene>
    <name evidence="2" type="ORF">MPP7335_04234</name>
</gene>
<dbReference type="PANTHER" id="PTHR35010">
    <property type="entry name" value="BLL4672 PROTEIN-RELATED"/>
    <property type="match status" value="1"/>
</dbReference>
<dbReference type="CDD" id="cd00093">
    <property type="entry name" value="HTH_XRE"/>
    <property type="match status" value="1"/>
</dbReference>
<evidence type="ECO:0000313" key="3">
    <source>
        <dbReference type="Proteomes" id="UP000252008"/>
    </source>
</evidence>
<dbReference type="RefSeq" id="WP_083145077.1">
    <property type="nucleotide sequence ID" value="NZ_MVID01000019.1"/>
</dbReference>
<protein>
    <submittedName>
        <fullName evidence="2">XRE family transcriptional regulator [Kribbella flavida DSM]</fullName>
    </submittedName>
</protein>
<dbReference type="Proteomes" id="UP000252008">
    <property type="component" value="Unassembled WGS sequence"/>
</dbReference>
<feature type="domain" description="HTH cro/C1-type" evidence="1">
    <location>
        <begin position="29"/>
        <end position="82"/>
    </location>
</feature>
<evidence type="ECO:0000313" key="2">
    <source>
        <dbReference type="EMBL" id="SRX82474.1"/>
    </source>
</evidence>
<dbReference type="STRING" id="39692.BST38_19320"/>
<reference evidence="2 3" key="1">
    <citation type="submission" date="2018-05" db="EMBL/GenBank/DDBJ databases">
        <authorList>
            <consortium name="IHU Genomes"/>
        </authorList>
    </citation>
    <scope>NUCLEOTIDE SEQUENCE [LARGE SCALE GENOMIC DNA]</scope>
    <source>
        <strain evidence="2 3">P7335</strain>
    </source>
</reference>
<organism evidence="2 3">
    <name type="scientific">Mycolicibacterium parafortuitum</name>
    <name type="common">Mycobacterium parafortuitum</name>
    <dbReference type="NCBI Taxonomy" id="39692"/>
    <lineage>
        <taxon>Bacteria</taxon>
        <taxon>Bacillati</taxon>
        <taxon>Actinomycetota</taxon>
        <taxon>Actinomycetes</taxon>
        <taxon>Mycobacteriales</taxon>
        <taxon>Mycobacteriaceae</taxon>
        <taxon>Mycolicibacterium</taxon>
    </lineage>
</organism>
<keyword evidence="3" id="KW-1185">Reference proteome</keyword>
<dbReference type="SMART" id="SM00530">
    <property type="entry name" value="HTH_XRE"/>
    <property type="match status" value="1"/>
</dbReference>
<dbReference type="Pfam" id="PF17765">
    <property type="entry name" value="MLTR_LBD"/>
    <property type="match status" value="1"/>
</dbReference>
<dbReference type="PROSITE" id="PS50943">
    <property type="entry name" value="HTH_CROC1"/>
    <property type="match status" value="1"/>
</dbReference>
<dbReference type="InterPro" id="IPR001387">
    <property type="entry name" value="Cro/C1-type_HTH"/>
</dbReference>
<proteinExistence type="predicted"/>
<dbReference type="Gene3D" id="3.30.450.180">
    <property type="match status" value="1"/>
</dbReference>
<dbReference type="PANTHER" id="PTHR35010:SF2">
    <property type="entry name" value="BLL4672 PROTEIN"/>
    <property type="match status" value="1"/>
</dbReference>
<evidence type="ECO:0000259" key="1">
    <source>
        <dbReference type="PROSITE" id="PS50943"/>
    </source>
</evidence>